<proteinExistence type="predicted"/>
<dbReference type="AlphaFoldDB" id="A0A1C3NRF2"/>
<accession>A0A1C3NRF2</accession>
<name>A0A1C3NRF2_9XANT</name>
<protein>
    <submittedName>
        <fullName evidence="2">Uncharacterized protein</fullName>
    </submittedName>
</protein>
<gene>
    <name evidence="2" type="ORF">XBLMG947_3789</name>
</gene>
<sequence>MGIRLTALVSKGHAREARDCGISTTNATPRKCDGNENISEASSDRRSEHAAEKTQLSSASHTAPKIAIMTK</sequence>
<evidence type="ECO:0000313" key="3">
    <source>
        <dbReference type="Proteomes" id="UP000092503"/>
    </source>
</evidence>
<reference evidence="2 3" key="1">
    <citation type="submission" date="2016-06" db="EMBL/GenBank/DDBJ databases">
        <authorList>
            <person name="Kjaerup R.B."/>
            <person name="Dalgaard T.S."/>
            <person name="Juul-Madsen H.R."/>
        </authorList>
    </citation>
    <scope>NUCLEOTIDE SEQUENCE [LARGE SCALE GENOMIC DNA]</scope>
    <source>
        <strain evidence="2">LMG947</strain>
    </source>
</reference>
<evidence type="ECO:0000256" key="1">
    <source>
        <dbReference type="SAM" id="MobiDB-lite"/>
    </source>
</evidence>
<feature type="compositionally biased region" description="Basic and acidic residues" evidence="1">
    <location>
        <begin position="42"/>
        <end position="52"/>
    </location>
</feature>
<dbReference type="Proteomes" id="UP000092503">
    <property type="component" value="Unassembled WGS sequence"/>
</dbReference>
<organism evidence="2 3">
    <name type="scientific">Xanthomonas bromi</name>
    <dbReference type="NCBI Taxonomy" id="56449"/>
    <lineage>
        <taxon>Bacteria</taxon>
        <taxon>Pseudomonadati</taxon>
        <taxon>Pseudomonadota</taxon>
        <taxon>Gammaproteobacteria</taxon>
        <taxon>Lysobacterales</taxon>
        <taxon>Lysobacteraceae</taxon>
        <taxon>Xanthomonas</taxon>
    </lineage>
</organism>
<evidence type="ECO:0000313" key="2">
    <source>
        <dbReference type="EMBL" id="SBV52987.1"/>
    </source>
</evidence>
<dbReference type="EMBL" id="FLTX01000071">
    <property type="protein sequence ID" value="SBV52987.1"/>
    <property type="molecule type" value="Genomic_DNA"/>
</dbReference>
<feature type="region of interest" description="Disordered" evidence="1">
    <location>
        <begin position="1"/>
        <end position="71"/>
    </location>
</feature>